<dbReference type="Proteomes" id="UP000182771">
    <property type="component" value="Unassembled WGS sequence"/>
</dbReference>
<sequence>MKRAIVDYKKLTKDILALLVEKYPEGYQDRDVIRFKNAKNETVEALEVRTEDTIYLVKVSTRLATTMERYDEDDDDYYYGEGIQADTLEMTKEDELALKRKKDISKTSSRVEEDDDDDYEDDEDDDYDDDEDDNEDEDDEDEDDEDEDEDDDDEDED</sequence>
<organism evidence="2 3">
    <name type="scientific">Capnocytophaga granulosa</name>
    <dbReference type="NCBI Taxonomy" id="45242"/>
    <lineage>
        <taxon>Bacteria</taxon>
        <taxon>Pseudomonadati</taxon>
        <taxon>Bacteroidota</taxon>
        <taxon>Flavobacteriia</taxon>
        <taxon>Flavobacteriales</taxon>
        <taxon>Flavobacteriaceae</taxon>
        <taxon>Capnocytophaga</taxon>
    </lineage>
</organism>
<accession>A0A1H2RLW0</accession>
<dbReference type="AlphaFoldDB" id="A0A1H2RLW0"/>
<dbReference type="RefSeq" id="WP_016419773.1">
    <property type="nucleotide sequence ID" value="NZ_FNND01000001.1"/>
</dbReference>
<evidence type="ECO:0000313" key="3">
    <source>
        <dbReference type="Proteomes" id="UP000182771"/>
    </source>
</evidence>
<dbReference type="GeneID" id="85017626"/>
<reference evidence="2 3" key="1">
    <citation type="submission" date="2016-10" db="EMBL/GenBank/DDBJ databases">
        <authorList>
            <person name="Varghese N."/>
            <person name="Submissions S."/>
        </authorList>
    </citation>
    <scope>NUCLEOTIDE SEQUENCE [LARGE SCALE GENOMIC DNA]</scope>
    <source>
        <strain evidence="2 3">DSM 11449</strain>
    </source>
</reference>
<proteinExistence type="predicted"/>
<feature type="compositionally biased region" description="Acidic residues" evidence="1">
    <location>
        <begin position="112"/>
        <end position="157"/>
    </location>
</feature>
<protein>
    <recommendedName>
        <fullName evidence="4">DNA primase</fullName>
    </recommendedName>
</protein>
<evidence type="ECO:0008006" key="4">
    <source>
        <dbReference type="Google" id="ProtNLM"/>
    </source>
</evidence>
<keyword evidence="3" id="KW-1185">Reference proteome</keyword>
<feature type="region of interest" description="Disordered" evidence="1">
    <location>
        <begin position="102"/>
        <end position="157"/>
    </location>
</feature>
<dbReference type="EMBL" id="FNND01000001">
    <property type="protein sequence ID" value="SDW20357.1"/>
    <property type="molecule type" value="Genomic_DNA"/>
</dbReference>
<name>A0A1H2RLW0_9FLAO</name>
<gene>
    <name evidence="2" type="ORF">SAMN05444420_101517</name>
</gene>
<comment type="caution">
    <text evidence="2">The sequence shown here is derived from an EMBL/GenBank/DDBJ whole genome shotgun (WGS) entry which is preliminary data.</text>
</comment>
<evidence type="ECO:0000313" key="2">
    <source>
        <dbReference type="EMBL" id="SDW20357.1"/>
    </source>
</evidence>
<evidence type="ECO:0000256" key="1">
    <source>
        <dbReference type="SAM" id="MobiDB-lite"/>
    </source>
</evidence>